<keyword evidence="2" id="KW-0963">Cytoplasm</keyword>
<evidence type="ECO:0000313" key="6">
    <source>
        <dbReference type="WBParaSite" id="maker-uti_cns_0000851-snap-gene-1.13-mRNA-1"/>
    </source>
</evidence>
<dbReference type="GO" id="GO:0005737">
    <property type="term" value="C:cytoplasm"/>
    <property type="evidence" value="ECO:0007669"/>
    <property type="project" value="UniProtKB-SubCell"/>
</dbReference>
<comment type="subcellular location">
    <subcellularLocation>
        <location evidence="1">Cytoplasm</location>
    </subcellularLocation>
</comment>
<proteinExistence type="predicted"/>
<feature type="domain" description="Centrosomin N-terminal motif 1" evidence="4">
    <location>
        <begin position="101"/>
        <end position="168"/>
    </location>
</feature>
<evidence type="ECO:0000256" key="2">
    <source>
        <dbReference type="ARBA" id="ARBA00022490"/>
    </source>
</evidence>
<evidence type="ECO:0000256" key="1">
    <source>
        <dbReference type="ARBA" id="ARBA00004496"/>
    </source>
</evidence>
<sequence>MNLYNDTADNFLKENIRPTTLASSTVGSGHQIGQQQLMTLASSSSASAVKTKPPLALSNCEEANSCPNCNCNGQCRRLAAAAAEQGPSQTGANIDLQHAVEKMVKLNQENFDLRLHCYHLKEKLDRLGQSQSRSAELDSSQQAYWEEETGRLRRELRDQDGKLRELAAERDSLQSDNSHLRDLLQ</sequence>
<dbReference type="WBParaSite" id="maker-uti_cns_0000851-snap-gene-1.13-mRNA-1">
    <property type="protein sequence ID" value="maker-uti_cns_0000851-snap-gene-1.13-mRNA-1"/>
    <property type="gene ID" value="maker-uti_cns_0000851-snap-gene-1.13"/>
</dbReference>
<reference evidence="6" key="1">
    <citation type="submission" date="2016-11" db="UniProtKB">
        <authorList>
            <consortium name="WormBaseParasite"/>
        </authorList>
    </citation>
    <scope>IDENTIFICATION</scope>
</reference>
<evidence type="ECO:0000313" key="5">
    <source>
        <dbReference type="Proteomes" id="UP000095280"/>
    </source>
</evidence>
<protein>
    <submittedName>
        <fullName evidence="6">Cnn_1N domain-containing protein</fullName>
    </submittedName>
</protein>
<dbReference type="Proteomes" id="UP000095280">
    <property type="component" value="Unplaced"/>
</dbReference>
<feature type="coiled-coil region" evidence="3">
    <location>
        <begin position="156"/>
        <end position="183"/>
    </location>
</feature>
<keyword evidence="5" id="KW-1185">Reference proteome</keyword>
<dbReference type="InterPro" id="IPR012943">
    <property type="entry name" value="Cnn_1N"/>
</dbReference>
<dbReference type="Pfam" id="PF07989">
    <property type="entry name" value="Cnn_1N"/>
    <property type="match status" value="1"/>
</dbReference>
<evidence type="ECO:0000256" key="3">
    <source>
        <dbReference type="SAM" id="Coils"/>
    </source>
</evidence>
<dbReference type="AlphaFoldDB" id="A0A1I8G4A8"/>
<organism evidence="5 6">
    <name type="scientific">Macrostomum lignano</name>
    <dbReference type="NCBI Taxonomy" id="282301"/>
    <lineage>
        <taxon>Eukaryota</taxon>
        <taxon>Metazoa</taxon>
        <taxon>Spiralia</taxon>
        <taxon>Lophotrochozoa</taxon>
        <taxon>Platyhelminthes</taxon>
        <taxon>Rhabditophora</taxon>
        <taxon>Macrostomorpha</taxon>
        <taxon>Macrostomida</taxon>
        <taxon>Macrostomidae</taxon>
        <taxon>Macrostomum</taxon>
    </lineage>
</organism>
<name>A0A1I8G4A8_9PLAT</name>
<accession>A0A1I8G4A8</accession>
<evidence type="ECO:0000259" key="4">
    <source>
        <dbReference type="Pfam" id="PF07989"/>
    </source>
</evidence>
<keyword evidence="3" id="KW-0175">Coiled coil</keyword>
<dbReference type="GO" id="GO:0005815">
    <property type="term" value="C:microtubule organizing center"/>
    <property type="evidence" value="ECO:0007669"/>
    <property type="project" value="InterPro"/>
</dbReference>